<organism evidence="5 6">
    <name type="scientific">Fundulus heteroclitus</name>
    <name type="common">Killifish</name>
    <name type="synonym">Mummichog</name>
    <dbReference type="NCBI Taxonomy" id="8078"/>
    <lineage>
        <taxon>Eukaryota</taxon>
        <taxon>Metazoa</taxon>
        <taxon>Chordata</taxon>
        <taxon>Craniata</taxon>
        <taxon>Vertebrata</taxon>
        <taxon>Euteleostomi</taxon>
        <taxon>Actinopterygii</taxon>
        <taxon>Neopterygii</taxon>
        <taxon>Teleostei</taxon>
        <taxon>Neoteleostei</taxon>
        <taxon>Acanthomorphata</taxon>
        <taxon>Ovalentaria</taxon>
        <taxon>Atherinomorphae</taxon>
        <taxon>Cyprinodontiformes</taxon>
        <taxon>Fundulidae</taxon>
        <taxon>Fundulus</taxon>
    </lineage>
</organism>
<accession>A0A3Q2PC52</accession>
<evidence type="ECO:0000256" key="2">
    <source>
        <dbReference type="SAM" id="Phobius"/>
    </source>
</evidence>
<protein>
    <submittedName>
        <fullName evidence="5">CD4 molecule</fullName>
    </submittedName>
</protein>
<dbReference type="STRING" id="8078.ENSFHEP00000010256"/>
<dbReference type="PANTHER" id="PTHR11422:SF0">
    <property type="entry name" value="T-CELL SURFACE GLYCOPROTEIN CD4"/>
    <property type="match status" value="1"/>
</dbReference>
<feature type="domain" description="Ig-like" evidence="4">
    <location>
        <begin position="120"/>
        <end position="192"/>
    </location>
</feature>
<dbReference type="GeneTree" id="ENSGT00390000001745"/>
<evidence type="ECO:0000256" key="1">
    <source>
        <dbReference type="ARBA" id="ARBA00023319"/>
    </source>
</evidence>
<feature type="domain" description="Ig-like" evidence="4">
    <location>
        <begin position="310"/>
        <end position="394"/>
    </location>
</feature>
<dbReference type="Gene3D" id="2.60.40.10">
    <property type="entry name" value="Immunoglobulins"/>
    <property type="match status" value="4"/>
</dbReference>
<dbReference type="InterPro" id="IPR013151">
    <property type="entry name" value="Immunoglobulin_dom"/>
</dbReference>
<keyword evidence="2" id="KW-0812">Transmembrane</keyword>
<evidence type="ECO:0000313" key="6">
    <source>
        <dbReference type="Proteomes" id="UP000265000"/>
    </source>
</evidence>
<dbReference type="PANTHER" id="PTHR11422">
    <property type="entry name" value="T-CELL SURFACE GLYCOPROTEIN CD4"/>
    <property type="match status" value="1"/>
</dbReference>
<sequence length="447" mass="50556">MPFFLTFWFCISTFNIISPLGADEVIYVQVGDNVELQLSGRCDSYYVHWFFGRENGLELADMSYVGRKHVKHDDVWKDKLSLSDKPSLIIKNIEENNFGTFVCKSFDSEFHIHACCFIFSALVSMEETSPVIPGDSLTLSCNVETHRKPSVFWINPMGQREYPEIAETRHNGEWACVVEDNGKESRFKLPVSVVDFSSTSEHLFTSTNFPLTVPFLITPNAFVQQIPTKIKSVQWFFIPQTSSDRQSIFSISPKNEPQVENPRGLNYENFTKGGNFSLYRKLSSVDDRGNYTCSITFTNGFTISRTVLVEVLQIIPSPGTDLISGQPLNLSCSTGGPLGPDVQVIWFPPKTSSLAKDELRSGHLMIPRVGTEDSGSWRCELRRSGATLTSAVITLKIEPILTVWMMVTICAAAVILILLLLFLTCLSFFFYQRKMRHLRHRLCKCET</sequence>
<keyword evidence="6" id="KW-1185">Reference proteome</keyword>
<reference evidence="5" key="2">
    <citation type="submission" date="2025-09" db="UniProtKB">
        <authorList>
            <consortium name="Ensembl"/>
        </authorList>
    </citation>
    <scope>IDENTIFICATION</scope>
</reference>
<feature type="signal peptide" evidence="3">
    <location>
        <begin position="1"/>
        <end position="22"/>
    </location>
</feature>
<dbReference type="InterPro" id="IPR007110">
    <property type="entry name" value="Ig-like_dom"/>
</dbReference>
<keyword evidence="3" id="KW-0732">Signal</keyword>
<dbReference type="AlphaFoldDB" id="A0A3Q2PC52"/>
<proteinExistence type="predicted"/>
<dbReference type="SUPFAM" id="SSF48726">
    <property type="entry name" value="Immunoglobulin"/>
    <property type="match status" value="3"/>
</dbReference>
<feature type="chain" id="PRO_5018614422" evidence="3">
    <location>
        <begin position="23"/>
        <end position="447"/>
    </location>
</feature>
<reference evidence="5" key="1">
    <citation type="submission" date="2025-08" db="UniProtKB">
        <authorList>
            <consortium name="Ensembl"/>
        </authorList>
    </citation>
    <scope>IDENTIFICATION</scope>
</reference>
<dbReference type="SMART" id="SM00409">
    <property type="entry name" value="IG"/>
    <property type="match status" value="3"/>
</dbReference>
<evidence type="ECO:0000259" key="4">
    <source>
        <dbReference type="PROSITE" id="PS50835"/>
    </source>
</evidence>
<dbReference type="InterPro" id="IPR036179">
    <property type="entry name" value="Ig-like_dom_sf"/>
</dbReference>
<feature type="transmembrane region" description="Helical" evidence="2">
    <location>
        <begin position="403"/>
        <end position="431"/>
    </location>
</feature>
<keyword evidence="1" id="KW-0393">Immunoglobulin domain</keyword>
<keyword evidence="2" id="KW-0472">Membrane</keyword>
<name>A0A3Q2PC52_FUNHE</name>
<dbReference type="Pfam" id="PF00047">
    <property type="entry name" value="ig"/>
    <property type="match status" value="1"/>
</dbReference>
<dbReference type="PROSITE" id="PS50835">
    <property type="entry name" value="IG_LIKE"/>
    <property type="match status" value="2"/>
</dbReference>
<dbReference type="InterPro" id="IPR003599">
    <property type="entry name" value="Ig_sub"/>
</dbReference>
<keyword evidence="2" id="KW-1133">Transmembrane helix</keyword>
<evidence type="ECO:0000256" key="3">
    <source>
        <dbReference type="SAM" id="SignalP"/>
    </source>
</evidence>
<evidence type="ECO:0000313" key="5">
    <source>
        <dbReference type="Ensembl" id="ENSFHEP00000010256.1"/>
    </source>
</evidence>
<dbReference type="Ensembl" id="ENSFHET00000031123.1">
    <property type="protein sequence ID" value="ENSFHEP00000010256.1"/>
    <property type="gene ID" value="ENSFHEG00000011725.1"/>
</dbReference>
<dbReference type="Proteomes" id="UP000265000">
    <property type="component" value="Unplaced"/>
</dbReference>
<dbReference type="InterPro" id="IPR013783">
    <property type="entry name" value="Ig-like_fold"/>
</dbReference>